<comment type="caution">
    <text evidence="1">The sequence shown here is derived from an EMBL/GenBank/DDBJ whole genome shotgun (WGS) entry which is preliminary data.</text>
</comment>
<protein>
    <recommendedName>
        <fullName evidence="3">Cyclase</fullName>
    </recommendedName>
</protein>
<dbReference type="RefSeq" id="WP_204718215.1">
    <property type="nucleotide sequence ID" value="NZ_JAFFGU010000005.1"/>
</dbReference>
<evidence type="ECO:0000313" key="2">
    <source>
        <dbReference type="Proteomes" id="UP001195196"/>
    </source>
</evidence>
<proteinExistence type="predicted"/>
<dbReference type="EMBL" id="JAFFGU010000005">
    <property type="protein sequence ID" value="MBM7278858.1"/>
    <property type="molecule type" value="Genomic_DNA"/>
</dbReference>
<organism evidence="1 2">
    <name type="scientific">Gordonia rubripertincta</name>
    <name type="common">Rhodococcus corallinus</name>
    <dbReference type="NCBI Taxonomy" id="36822"/>
    <lineage>
        <taxon>Bacteria</taxon>
        <taxon>Bacillati</taxon>
        <taxon>Actinomycetota</taxon>
        <taxon>Actinomycetes</taxon>
        <taxon>Mycobacteriales</taxon>
        <taxon>Gordoniaceae</taxon>
        <taxon>Gordonia</taxon>
    </lineage>
</organism>
<name>A0AAW4G5Y5_GORRU</name>
<evidence type="ECO:0008006" key="3">
    <source>
        <dbReference type="Google" id="ProtNLM"/>
    </source>
</evidence>
<sequence length="107" mass="12074">MYQLRIVDTIPDFDAWRRAFDRYEPVRVDNGVLAYRVMRSVTDPTEVTIELDFADVAHSRAYVGILEKIWSTSGARNVSDAHSTPTIHEVMVDKTIDPATSEMAGSK</sequence>
<evidence type="ECO:0000313" key="1">
    <source>
        <dbReference type="EMBL" id="MBM7278858.1"/>
    </source>
</evidence>
<accession>A0AAW4G5Y5</accession>
<dbReference type="AlphaFoldDB" id="A0AAW4G5Y5"/>
<reference evidence="1" key="1">
    <citation type="submission" date="2021-02" db="EMBL/GenBank/DDBJ databases">
        <title>Taxonomy, biology and ecology of Rhodococcus bacteria occurring in California pistachio and other woody hosts as revealed by genome sequence analyses.</title>
        <authorList>
            <person name="Riely B."/>
            <person name="Gai Y."/>
        </authorList>
    </citation>
    <scope>NUCLEOTIDE SEQUENCE</scope>
    <source>
        <strain evidence="1">BP-295</strain>
    </source>
</reference>
<dbReference type="Proteomes" id="UP001195196">
    <property type="component" value="Unassembled WGS sequence"/>
</dbReference>
<gene>
    <name evidence="1" type="ORF">JTZ10_13945</name>
</gene>